<keyword evidence="7" id="KW-0472">Membrane</keyword>
<evidence type="ECO:0000256" key="8">
    <source>
        <dbReference type="ARBA" id="ARBA00023242"/>
    </source>
</evidence>
<evidence type="ECO:0000256" key="6">
    <source>
        <dbReference type="ARBA" id="ARBA00023128"/>
    </source>
</evidence>
<dbReference type="Ensembl" id="ENSCPBT00000006126.1">
    <property type="protein sequence ID" value="ENSCPBP00000005034.1"/>
    <property type="gene ID" value="ENSCPBG00000004053.1"/>
</dbReference>
<protein>
    <recommendedName>
        <fullName evidence="4">NADH dehydrogenase [ubiquinone] 1 alpha subcomplex assembly factor 3</fullName>
    </recommendedName>
</protein>
<evidence type="ECO:0000256" key="2">
    <source>
        <dbReference type="ARBA" id="ARBA00004123"/>
    </source>
</evidence>
<evidence type="ECO:0000256" key="5">
    <source>
        <dbReference type="ARBA" id="ARBA00022792"/>
    </source>
</evidence>
<evidence type="ECO:0000256" key="7">
    <source>
        <dbReference type="ARBA" id="ARBA00023136"/>
    </source>
</evidence>
<reference evidence="10" key="1">
    <citation type="submission" date="2025-08" db="UniProtKB">
        <authorList>
            <consortium name="Ensembl"/>
        </authorList>
    </citation>
    <scope>IDENTIFICATION</scope>
</reference>
<dbReference type="InterPro" id="IPR007523">
    <property type="entry name" value="NDUFAF3/AAMDC"/>
</dbReference>
<evidence type="ECO:0000256" key="3">
    <source>
        <dbReference type="ARBA" id="ARBA00004273"/>
    </source>
</evidence>
<dbReference type="PANTHER" id="PTHR21192:SF2">
    <property type="entry name" value="NADH DEHYDROGENASE [UBIQUINONE] 1 ALPHA SUBCOMPLEX ASSEMBLY FACTOR 3"/>
    <property type="match status" value="1"/>
</dbReference>
<sequence>MVTHVRQQRSELSCGTGRVGCEHAQGLPTPSSFPWAAALALTLSPCHCSRMILASLKMFCRGGLTPSWRLAAARRAPDWQPRRGHRLTPADDELYQKTTLKLMERESPSMMLIDGYTSWGFTINGDKVVGPCAIIPRAILQWNVGSYQDITKESLVLFRLLEPRIEILVLGVGDKVERLEPGVLKFMRECGIAVEVQDTPNACATFNILISERRATAAALIPPSAGSALM</sequence>
<organism evidence="10 11">
    <name type="scientific">Chrysemys picta bellii</name>
    <name type="common">Western painted turtle</name>
    <name type="synonym">Emys bellii</name>
    <dbReference type="NCBI Taxonomy" id="8478"/>
    <lineage>
        <taxon>Eukaryota</taxon>
        <taxon>Metazoa</taxon>
        <taxon>Chordata</taxon>
        <taxon>Craniata</taxon>
        <taxon>Vertebrata</taxon>
        <taxon>Euteleostomi</taxon>
        <taxon>Archelosauria</taxon>
        <taxon>Testudinata</taxon>
        <taxon>Testudines</taxon>
        <taxon>Cryptodira</taxon>
        <taxon>Durocryptodira</taxon>
        <taxon>Testudinoidea</taxon>
        <taxon>Emydidae</taxon>
        <taxon>Chrysemys</taxon>
    </lineage>
</organism>
<proteinExistence type="inferred from homology"/>
<dbReference type="InterPro" id="IPR036748">
    <property type="entry name" value="MTH938-like_sf"/>
</dbReference>
<dbReference type="AlphaFoldDB" id="A0A8C3H6W6"/>
<dbReference type="Proteomes" id="UP000694380">
    <property type="component" value="Unplaced"/>
</dbReference>
<evidence type="ECO:0000256" key="4">
    <source>
        <dbReference type="ARBA" id="ARBA00021776"/>
    </source>
</evidence>
<name>A0A8C3H6W6_CHRPI</name>
<dbReference type="GeneTree" id="ENSGT00390000018312"/>
<keyword evidence="8" id="KW-0539">Nucleus</keyword>
<dbReference type="CDD" id="cd05125">
    <property type="entry name" value="Mth938_2P1-like"/>
    <property type="match status" value="1"/>
</dbReference>
<evidence type="ECO:0000313" key="10">
    <source>
        <dbReference type="Ensembl" id="ENSCPBP00000005034.1"/>
    </source>
</evidence>
<comment type="similarity">
    <text evidence="9">Belongs to the NDUFAF3 family.</text>
</comment>
<dbReference type="SUPFAM" id="SSF64076">
    <property type="entry name" value="MTH938-like"/>
    <property type="match status" value="1"/>
</dbReference>
<keyword evidence="11" id="KW-1185">Reference proteome</keyword>
<accession>A0A8C3H6W6</accession>
<dbReference type="FunFam" id="3.40.1230.10:FF:000002">
    <property type="entry name" value="NADH dehydrogenase [ubiquinone] 1 alpha subcomplex assembly factor 3"/>
    <property type="match status" value="1"/>
</dbReference>
<reference evidence="10" key="2">
    <citation type="submission" date="2025-09" db="UniProtKB">
        <authorList>
            <consortium name="Ensembl"/>
        </authorList>
    </citation>
    <scope>IDENTIFICATION</scope>
</reference>
<dbReference type="Gene3D" id="3.40.1230.10">
    <property type="entry name" value="MTH938-like"/>
    <property type="match status" value="1"/>
</dbReference>
<evidence type="ECO:0000256" key="9">
    <source>
        <dbReference type="ARBA" id="ARBA00049984"/>
    </source>
</evidence>
<dbReference type="GO" id="GO:0032981">
    <property type="term" value="P:mitochondrial respiratory chain complex I assembly"/>
    <property type="evidence" value="ECO:0007669"/>
    <property type="project" value="Ensembl"/>
</dbReference>
<evidence type="ECO:0000256" key="1">
    <source>
        <dbReference type="ARBA" id="ARBA00004069"/>
    </source>
</evidence>
<keyword evidence="5" id="KW-0999">Mitochondrion inner membrane</keyword>
<keyword evidence="6" id="KW-0496">Mitochondrion</keyword>
<dbReference type="PANTHER" id="PTHR21192">
    <property type="entry name" value="NUCLEAR PROTEIN E3-3"/>
    <property type="match status" value="1"/>
</dbReference>
<comment type="subcellular location">
    <subcellularLocation>
        <location evidence="3">Mitochondrion inner membrane</location>
    </subcellularLocation>
    <subcellularLocation>
        <location evidence="2">Nucleus</location>
    </subcellularLocation>
</comment>
<gene>
    <name evidence="10" type="primary">NDUFAF3</name>
</gene>
<dbReference type="GO" id="GO:0005634">
    <property type="term" value="C:nucleus"/>
    <property type="evidence" value="ECO:0007669"/>
    <property type="project" value="UniProtKB-SubCell"/>
</dbReference>
<dbReference type="Pfam" id="PF04430">
    <property type="entry name" value="DUF498"/>
    <property type="match status" value="1"/>
</dbReference>
<comment type="function">
    <text evidence="1">Essential factor for the assembly of mitochondrial NADH:ubiquinone oxidoreductase complex (complex I).</text>
</comment>
<dbReference type="GO" id="GO:0005743">
    <property type="term" value="C:mitochondrial inner membrane"/>
    <property type="evidence" value="ECO:0007669"/>
    <property type="project" value="UniProtKB-SubCell"/>
</dbReference>
<evidence type="ECO:0000313" key="11">
    <source>
        <dbReference type="Proteomes" id="UP000694380"/>
    </source>
</evidence>
<dbReference type="InterPro" id="IPR034095">
    <property type="entry name" value="NDUF3"/>
</dbReference>